<dbReference type="AlphaFoldDB" id="A0A157T2P0"/>
<accession>A0A157T2P0</accession>
<sequence length="284" mass="32458">MKMSISTHLPRILDTLNRNNINLFSALSLTSIVYNNFGEFLSNKQSYSANNPLLKYQIIILKDKNKTKDVEEKKSLFKREIAELVSRNFKLEGEKVKKYFDNLKEILKSLKYTIVDFEITTRTRALIGVSTSLGKLIFDSGISFDPYMNLPYIPASEIKGIVRSYIEDKLGEQDAEEIFGNEEMEGNVNFTDAYPTRPENFLFVPDVITPHYNKKKSEADAEPKPAIHLTIAPKVSFRFLIYYKREDVGKPICDSLPLVIMKGLGARSSVGYSLFELSKIEVIR</sequence>
<keyword evidence="1" id="KW-0051">Antiviral defense</keyword>
<evidence type="ECO:0000313" key="3">
    <source>
        <dbReference type="EMBL" id="QPG49257.1"/>
    </source>
</evidence>
<reference evidence="4" key="2">
    <citation type="submission" date="2016-04" db="EMBL/GenBank/DDBJ databases">
        <authorList>
            <person name="Evans L.H."/>
            <person name="Alamgir A."/>
            <person name="Owens N."/>
            <person name="Weber N.D."/>
            <person name="Virtaneva K."/>
            <person name="Barbian K."/>
            <person name="Babar A."/>
            <person name="Rosenke K."/>
        </authorList>
    </citation>
    <scope>NUCLEOTIDE SEQUENCE</scope>
    <source>
        <strain evidence="4">P1</strain>
    </source>
</reference>
<dbReference type="SMR" id="A0A157T2P0"/>
<organism evidence="4 5">
    <name type="scientific">Saccharolobus solfataricus</name>
    <name type="common">Sulfolobus solfataricus</name>
    <dbReference type="NCBI Taxonomy" id="2287"/>
    <lineage>
        <taxon>Archaea</taxon>
        <taxon>Thermoproteota</taxon>
        <taxon>Thermoprotei</taxon>
        <taxon>Sulfolobales</taxon>
        <taxon>Sulfolobaceae</taxon>
        <taxon>Saccharolobus</taxon>
    </lineage>
</organism>
<name>A0A157T2P0_SACSO</name>
<dbReference type="Proteomes" id="UP000594632">
    <property type="component" value="Chromosome"/>
</dbReference>
<evidence type="ECO:0000313" key="5">
    <source>
        <dbReference type="Proteomes" id="UP000076770"/>
    </source>
</evidence>
<dbReference type="GO" id="GO:0051607">
    <property type="term" value="P:defense response to virus"/>
    <property type="evidence" value="ECO:0007669"/>
    <property type="project" value="UniProtKB-KW"/>
</dbReference>
<dbReference type="EMBL" id="LT549890">
    <property type="protein sequence ID" value="SAI85677.1"/>
    <property type="molecule type" value="Genomic_DNA"/>
</dbReference>
<dbReference type="PANTHER" id="PTHR39965">
    <property type="entry name" value="CRISPR SYSTEM CMR SUBUNIT CMR6"/>
    <property type="match status" value="1"/>
</dbReference>
<dbReference type="InterPro" id="IPR005537">
    <property type="entry name" value="RAMP_III_fam"/>
</dbReference>
<feature type="domain" description="CRISPR type III-associated protein" evidence="2">
    <location>
        <begin position="141"/>
        <end position="276"/>
    </location>
</feature>
<reference evidence="3 6" key="3">
    <citation type="journal article" date="2020" name="Nat. Commun.">
        <title>The structures of two archaeal type IV pili illuminate evolutionary relationships.</title>
        <authorList>
            <person name="Wang F."/>
            <person name="Baquero D.P."/>
            <person name="Su Z."/>
            <person name="Beltran L.C."/>
            <person name="Prangishvili D."/>
            <person name="Krupovic M."/>
            <person name="Egelman E.H."/>
        </authorList>
    </citation>
    <scope>NUCLEOTIDE SEQUENCE [LARGE SCALE GENOMIC DNA]</scope>
    <source>
        <strain evidence="3 6">POZ149</strain>
    </source>
</reference>
<evidence type="ECO:0000259" key="2">
    <source>
        <dbReference type="Pfam" id="PF03787"/>
    </source>
</evidence>
<dbReference type="RefSeq" id="WP_009992993.1">
    <property type="nucleotide sequence ID" value="NZ_LT549890.1"/>
</dbReference>
<proteinExistence type="predicted"/>
<evidence type="ECO:0000313" key="6">
    <source>
        <dbReference type="Proteomes" id="UP000594632"/>
    </source>
</evidence>
<dbReference type="EMBL" id="CP050869">
    <property type="protein sequence ID" value="QPG49257.1"/>
    <property type="molecule type" value="Genomic_DNA"/>
</dbReference>
<dbReference type="PANTHER" id="PTHR39965:SF1">
    <property type="entry name" value="CRISPR SYSTEM CMR SUBUNIT CMR6"/>
    <property type="match status" value="1"/>
</dbReference>
<protein>
    <submittedName>
        <fullName evidence="4">CRISPR-associated protein Cmr6</fullName>
    </submittedName>
    <submittedName>
        <fullName evidence="3">Type III-B CRISPR module RAMP protein Cmr6</fullName>
    </submittedName>
</protein>
<evidence type="ECO:0000313" key="4">
    <source>
        <dbReference type="EMBL" id="SAI85677.1"/>
    </source>
</evidence>
<dbReference type="OrthoDB" id="86328at2157"/>
<dbReference type="Pfam" id="PF03787">
    <property type="entry name" value="RAMPs"/>
    <property type="match status" value="1"/>
</dbReference>
<dbReference type="Proteomes" id="UP000076770">
    <property type="component" value="Chromosome i"/>
</dbReference>
<gene>
    <name evidence="3" type="primary">cmr6</name>
    <name evidence="3" type="ORF">HFC64_04815</name>
    <name evidence="4" type="ORF">SSOP1_2123</name>
</gene>
<dbReference type="NCBIfam" id="TIGR01898">
    <property type="entry name" value="cas_TM1791_cmr6"/>
    <property type="match status" value="1"/>
</dbReference>
<evidence type="ECO:0000256" key="1">
    <source>
        <dbReference type="ARBA" id="ARBA00023118"/>
    </source>
</evidence>
<dbReference type="InterPro" id="IPR010172">
    <property type="entry name" value="CRISPR-assoc_prot_TM1791"/>
</dbReference>
<dbReference type="GeneID" id="27428316"/>
<reference evidence="5" key="1">
    <citation type="submission" date="2016-04" db="EMBL/GenBank/DDBJ databases">
        <authorList>
            <person name="Shah S.A."/>
            <person name="Garrett R.A."/>
        </authorList>
    </citation>
    <scope>NUCLEOTIDE SEQUENCE [LARGE SCALE GENOMIC DNA]</scope>
    <source>
        <strain evidence="5">ATCC 35091 / DSM 1616 / JCM 8930 / NBRC 15331 / P1</strain>
    </source>
</reference>
<dbReference type="PATRIC" id="fig|2287.9.peg.2227"/>
<dbReference type="GeneID" id="1453507"/>